<dbReference type="RefSeq" id="WP_210223255.1">
    <property type="nucleotide sequence ID" value="NZ_CP072801.1"/>
</dbReference>
<dbReference type="InterPro" id="IPR050458">
    <property type="entry name" value="LolB"/>
</dbReference>
<sequence length="753" mass="83368">MPHHVFGIRHHGPGSARSLVQALSALQPDCILIEGPPEADSILPLAAHEQMQPPVALLLYAPDEPQRAVYYPFADYSPEWQAIRYALAQQIPVRFMDLPVGNSFARDKAAESVESADEPNASAVIRRDPLALLAEAAGYADSERWWEHMVEERQDSSQLFQAILEAMTALRNEVDTDCPRDTAEYEREQLREAHMRKTIRQANKDGFQTIAVVCGAWHAPVLQTLPAAKADDTLLKGLPKLKTTATWVPWTHERLSSASGYGAGVDAPGWYAHLWKCSEAGVCHSPLQTRWLTRVAHTFRAQGLDISSAHIIETVRLAETLAAMRNRPRPGLAELNEAVQSVMLFGDATPMQLLHRKLLVGEALGSVPDETPQTPLQQDLTQEQKRLRLKPSASDADLLLDLRKSTDLERSYLLRRLQLLGIDWGKGGKRANGKGTFKESWRTLWQPEFAIRLIEAGFWGNTLAEAATHKLVKQAQDTHSLEQLASMAHESLYANLPNAVDVLMQRLQAEAAISSDIVHLMQALPELARLLRYGDVRKTSVEQVSHVVTGMVTRICIGLPNACSALNEEAAEAMFKHIQSVQEAVNLLDDDSFSQQWTQTLQALLDQHGLHTLLAGRCCRLLLQSGAVAEDESARRFGLALSTANDPAQAAAWIDGFLRDSGQLLIYDETLWNLIDHWISTLGDETFQQLLPVLRRTFATFTAPERRQMGERVKQGQAALPVTSATNDMDASRAEAALPLVAMILGLEVVHAS</sequence>
<evidence type="ECO:0000313" key="2">
    <source>
        <dbReference type="Proteomes" id="UP000672039"/>
    </source>
</evidence>
<gene>
    <name evidence="1" type="ORF">J9253_03070</name>
</gene>
<protein>
    <submittedName>
        <fullName evidence="1">Uncharacterized protein</fullName>
    </submittedName>
</protein>
<dbReference type="PANTHER" id="PTHR30634">
    <property type="entry name" value="OUTER MEMBRANE LOLAB LIPOPROTEIN INSERTION APPARATUS"/>
    <property type="match status" value="1"/>
</dbReference>
<proteinExistence type="predicted"/>
<organism evidence="1 2">
    <name type="scientific">Thiothrix litoralis</name>
    <dbReference type="NCBI Taxonomy" id="2891210"/>
    <lineage>
        <taxon>Bacteria</taxon>
        <taxon>Pseudomonadati</taxon>
        <taxon>Pseudomonadota</taxon>
        <taxon>Gammaproteobacteria</taxon>
        <taxon>Thiotrichales</taxon>
        <taxon>Thiotrichaceae</taxon>
        <taxon>Thiothrix</taxon>
    </lineage>
</organism>
<dbReference type="InterPro" id="IPR043737">
    <property type="entry name" value="DUF5682"/>
</dbReference>
<reference evidence="1 2" key="1">
    <citation type="submission" date="2021-04" db="EMBL/GenBank/DDBJ databases">
        <title>Genomics, taxonomy and metabolism of representatives of sulfur bacteria of the genus Thiothrix: Thiothrix fructosivorans QT, Thiothrix unzii A1T and three new species, Thiothrix subterranea sp. nov., Thiothrix litoralis sp. nov. and 'Candidatus Thiothrix anitrata' sp. nov.</title>
        <authorList>
            <person name="Ravin N.V."/>
            <person name="Smolyakov D."/>
            <person name="Rudenko T.S."/>
            <person name="Mardanov A.V."/>
            <person name="Beletsky A.V."/>
            <person name="Markov N.D."/>
            <person name="Fomenkov A.I."/>
            <person name="Roberts R.J."/>
            <person name="Karnachuk O.V."/>
            <person name="Novikov A."/>
            <person name="Grabovich M.Y."/>
        </authorList>
    </citation>
    <scope>NUCLEOTIDE SEQUENCE [LARGE SCALE GENOMIC DNA]</scope>
    <source>
        <strain evidence="1 2">AS</strain>
    </source>
</reference>
<dbReference type="PANTHER" id="PTHR30634:SF14">
    <property type="match status" value="1"/>
</dbReference>
<evidence type="ECO:0000313" key="1">
    <source>
        <dbReference type="EMBL" id="QTR46940.1"/>
    </source>
</evidence>
<dbReference type="EMBL" id="CP072801">
    <property type="protein sequence ID" value="QTR46940.1"/>
    <property type="molecule type" value="Genomic_DNA"/>
</dbReference>
<keyword evidence="2" id="KW-1185">Reference proteome</keyword>
<name>A0ABX7WTL0_9GAMM</name>
<accession>A0ABX7WTL0</accession>
<dbReference type="Pfam" id="PF18934">
    <property type="entry name" value="DUF5682"/>
    <property type="match status" value="1"/>
</dbReference>
<dbReference type="Proteomes" id="UP000672039">
    <property type="component" value="Chromosome"/>
</dbReference>